<dbReference type="Proteomes" id="UP000199766">
    <property type="component" value="Unassembled WGS sequence"/>
</dbReference>
<dbReference type="InterPro" id="IPR003593">
    <property type="entry name" value="AAA+_ATPase"/>
</dbReference>
<gene>
    <name evidence="2" type="ORF">SAMN02982919_02292</name>
</gene>
<keyword evidence="2" id="KW-0067">ATP-binding</keyword>
<sequence length="426" mass="48560">MKVTRLELWNFRGIKHLTVDFTQRTTVFVGVNGVGKSTVLDALAIALSQLTCRLHERSQAPRMIDLDDIRLGAESAQIAITVAINSESVRWVVARSIKDPKEQPGSQRDLTQLEAFCAPLLAAYEDEKLDGLPLAVYYDVHRAVLDVPLRVREKLEHSASEVYQDALDHGGADFKRFFIWFRDFEDIENELRLDEPDFRYQGLEATRQAVQTFAGFENLRIRRKPTMRMTVTKAEKELNVLQLSDGERNMLALVGDIARRLSVLNFYSLNKLNEGAGVVLIDEIDLHLHPRWQREVVAKLEATFPHCQFIVSTHSPQVVGELRPESVMILRDGVLTQAPRSLGLSSSEVLEELMEGTSRNHIFQKKIREVERALEDEQYAQAREMLETLRANFGELPEVLRLGESLEWFDPVNSIQKFPADPGERT</sequence>
<dbReference type="Pfam" id="PF13304">
    <property type="entry name" value="AAA_21"/>
    <property type="match status" value="1"/>
</dbReference>
<keyword evidence="3" id="KW-1185">Reference proteome</keyword>
<dbReference type="STRING" id="180197.SAMN02982919_02292"/>
<dbReference type="RefSeq" id="WP_091457662.1">
    <property type="nucleotide sequence ID" value="NZ_FOGD01000007.1"/>
</dbReference>
<name>A0A1H9NPF7_9BURK</name>
<evidence type="ECO:0000313" key="2">
    <source>
        <dbReference type="EMBL" id="SER37771.1"/>
    </source>
</evidence>
<reference evidence="2 3" key="1">
    <citation type="submission" date="2016-10" db="EMBL/GenBank/DDBJ databases">
        <authorList>
            <person name="de Groot N.N."/>
        </authorList>
    </citation>
    <scope>NUCLEOTIDE SEQUENCE [LARGE SCALE GENOMIC DNA]</scope>
    <source>
        <strain evidence="2 3">ATCC 35958</strain>
    </source>
</reference>
<dbReference type="GO" id="GO:0006302">
    <property type="term" value="P:double-strand break repair"/>
    <property type="evidence" value="ECO:0007669"/>
    <property type="project" value="InterPro"/>
</dbReference>
<organism evidence="2 3">
    <name type="scientific">Giesbergeria anulus</name>
    <dbReference type="NCBI Taxonomy" id="180197"/>
    <lineage>
        <taxon>Bacteria</taxon>
        <taxon>Pseudomonadati</taxon>
        <taxon>Pseudomonadota</taxon>
        <taxon>Betaproteobacteria</taxon>
        <taxon>Burkholderiales</taxon>
        <taxon>Comamonadaceae</taxon>
        <taxon>Giesbergeria</taxon>
    </lineage>
</organism>
<dbReference type="Pfam" id="PF13476">
    <property type="entry name" value="AAA_23"/>
    <property type="match status" value="1"/>
</dbReference>
<evidence type="ECO:0000259" key="1">
    <source>
        <dbReference type="SMART" id="SM00382"/>
    </source>
</evidence>
<dbReference type="InterPro" id="IPR003959">
    <property type="entry name" value="ATPase_AAA_core"/>
</dbReference>
<dbReference type="SMART" id="SM00382">
    <property type="entry name" value="AAA"/>
    <property type="match status" value="1"/>
</dbReference>
<dbReference type="OrthoDB" id="5468457at2"/>
<dbReference type="PANTHER" id="PTHR32182:SF23">
    <property type="entry name" value="ATP BINDING PROTEIN"/>
    <property type="match status" value="1"/>
</dbReference>
<dbReference type="AlphaFoldDB" id="A0A1H9NPF7"/>
<evidence type="ECO:0000313" key="3">
    <source>
        <dbReference type="Proteomes" id="UP000199766"/>
    </source>
</evidence>
<proteinExistence type="predicted"/>
<dbReference type="GO" id="GO:0016887">
    <property type="term" value="F:ATP hydrolysis activity"/>
    <property type="evidence" value="ECO:0007669"/>
    <property type="project" value="InterPro"/>
</dbReference>
<dbReference type="PANTHER" id="PTHR32182">
    <property type="entry name" value="DNA REPLICATION AND REPAIR PROTEIN RECF"/>
    <property type="match status" value="1"/>
</dbReference>
<keyword evidence="2" id="KW-0547">Nucleotide-binding</keyword>
<dbReference type="EMBL" id="FOGD01000007">
    <property type="protein sequence ID" value="SER37771.1"/>
    <property type="molecule type" value="Genomic_DNA"/>
</dbReference>
<dbReference type="SUPFAM" id="SSF52540">
    <property type="entry name" value="P-loop containing nucleoside triphosphate hydrolases"/>
    <property type="match status" value="1"/>
</dbReference>
<protein>
    <submittedName>
        <fullName evidence="2">Predicted ATP-binding protein involved in virulence</fullName>
    </submittedName>
</protein>
<feature type="domain" description="AAA+ ATPase" evidence="1">
    <location>
        <begin position="22"/>
        <end position="368"/>
    </location>
</feature>
<accession>A0A1H9NPF7</accession>
<dbReference type="GO" id="GO:0000731">
    <property type="term" value="P:DNA synthesis involved in DNA repair"/>
    <property type="evidence" value="ECO:0007669"/>
    <property type="project" value="TreeGrafter"/>
</dbReference>
<dbReference type="Gene3D" id="3.40.50.300">
    <property type="entry name" value="P-loop containing nucleotide triphosphate hydrolases"/>
    <property type="match status" value="2"/>
</dbReference>
<dbReference type="GO" id="GO:0005524">
    <property type="term" value="F:ATP binding"/>
    <property type="evidence" value="ECO:0007669"/>
    <property type="project" value="UniProtKB-KW"/>
</dbReference>
<dbReference type="InterPro" id="IPR027417">
    <property type="entry name" value="P-loop_NTPase"/>
</dbReference>
<dbReference type="InterPro" id="IPR038729">
    <property type="entry name" value="Rad50/SbcC_AAA"/>
</dbReference>